<evidence type="ECO:0000313" key="3">
    <source>
        <dbReference type="Proteomes" id="UP000321039"/>
    </source>
</evidence>
<protein>
    <submittedName>
        <fullName evidence="2">Outer membrane beta-barrel protein</fullName>
    </submittedName>
</protein>
<gene>
    <name evidence="2" type="ORF">FV139_19465</name>
</gene>
<accession>A0A5C8ZNU5</accession>
<dbReference type="RefSeq" id="WP_148070154.1">
    <property type="nucleotide sequence ID" value="NZ_VRZA01000009.1"/>
</dbReference>
<organism evidence="2 3">
    <name type="scientific">Parahaliea maris</name>
    <dbReference type="NCBI Taxonomy" id="2716870"/>
    <lineage>
        <taxon>Bacteria</taxon>
        <taxon>Pseudomonadati</taxon>
        <taxon>Pseudomonadota</taxon>
        <taxon>Gammaproteobacteria</taxon>
        <taxon>Cellvibrionales</taxon>
        <taxon>Halieaceae</taxon>
        <taxon>Parahaliea</taxon>
    </lineage>
</organism>
<proteinExistence type="predicted"/>
<comment type="caution">
    <text evidence="2">The sequence shown here is derived from an EMBL/GenBank/DDBJ whole genome shotgun (WGS) entry which is preliminary data.</text>
</comment>
<evidence type="ECO:0000256" key="1">
    <source>
        <dbReference type="SAM" id="MobiDB-lite"/>
    </source>
</evidence>
<feature type="region of interest" description="Disordered" evidence="1">
    <location>
        <begin position="156"/>
        <end position="181"/>
    </location>
</feature>
<dbReference type="Proteomes" id="UP000321039">
    <property type="component" value="Unassembled WGS sequence"/>
</dbReference>
<dbReference type="AlphaFoldDB" id="A0A5C8ZNU5"/>
<reference evidence="2 3" key="1">
    <citation type="submission" date="2019-08" db="EMBL/GenBank/DDBJ databases">
        <title>Parahaliea maris sp. nov., isolated from the surface seawater.</title>
        <authorList>
            <person name="Liu Y."/>
        </authorList>
    </citation>
    <scope>NUCLEOTIDE SEQUENCE [LARGE SCALE GENOMIC DNA]</scope>
    <source>
        <strain evidence="2 3">HSLHS9</strain>
    </source>
</reference>
<evidence type="ECO:0000313" key="2">
    <source>
        <dbReference type="EMBL" id="TXS89905.1"/>
    </source>
</evidence>
<sequence>MLQDRAPRIHHSLVTIGREPARTRGGKRLALVLALGACSWQSGSVAQNQAGNGKWYHGALSVEPSLRTELVYDDNFFFTPDNPVDTRILRIAPSVQGEYVQAGKAYSLRYEGDYGRIQESKDDNYEDHLFGAGANLDLAHRHKLILNGEFALKHQGRGEGTTQGFDPDTGEIPGFDPDGDPVTEPDLFKVAALGGDYYFGAQNSGNRLKFSAATRNTTYRNHRNRTRYRDHDNAQAGVTFYHQVLPATSLLMEVRGNDIRYDHTFPETATLDSREIRYLVGATWEMSGLTTGTVKLGQVDKNFRDSRREDFSGLDWEADINWSPRSYSEFELSAARSEEETFGEGDFIDTMTYSLGWSHGWTDLLQSRLSVSYRDETYHGIERDQDTVDYSVSLMYQWRRWLALELGADYSDSDSNVDWLMYDKNMIRIGATLTL</sequence>
<dbReference type="InterPro" id="IPR018759">
    <property type="entry name" value="BBP2_2"/>
</dbReference>
<keyword evidence="3" id="KW-1185">Reference proteome</keyword>
<name>A0A5C8ZNU5_9GAMM</name>
<dbReference type="Pfam" id="PF10082">
    <property type="entry name" value="BBP2_2"/>
    <property type="match status" value="1"/>
</dbReference>
<dbReference type="EMBL" id="VRZA01000009">
    <property type="protein sequence ID" value="TXS89905.1"/>
    <property type="molecule type" value="Genomic_DNA"/>
</dbReference>